<comment type="caution">
    <text evidence="3">The sequence shown here is derived from an EMBL/GenBank/DDBJ whole genome shotgun (WGS) entry which is preliminary data.</text>
</comment>
<dbReference type="EMBL" id="SPQS01000073">
    <property type="protein sequence ID" value="TFV66903.1"/>
    <property type="molecule type" value="Genomic_DNA"/>
</dbReference>
<dbReference type="Proteomes" id="UP000297700">
    <property type="component" value="Unassembled WGS sequence"/>
</dbReference>
<dbReference type="Proteomes" id="UP000298225">
    <property type="component" value="Unassembled WGS sequence"/>
</dbReference>
<evidence type="ECO:0000313" key="3">
    <source>
        <dbReference type="EMBL" id="TFV66903.1"/>
    </source>
</evidence>
<proteinExistence type="predicted"/>
<gene>
    <name evidence="3" type="ORF">E4K64_39030</name>
    <name evidence="2" type="ORF">E4K66_39485</name>
</gene>
<name>A0A4Y9NJD0_9BRAD</name>
<dbReference type="RefSeq" id="WP_126262216.1">
    <property type="nucleotide sequence ID" value="NZ_SPQS01000073.1"/>
</dbReference>
<dbReference type="AlphaFoldDB" id="A0A4Y9NJD0"/>
<sequence>MQRYYFPMIHNGRLQPDGEGEMFGSADLASQYGASVARDIGGDPDYDRVSETVVLVFDGEGAEIARHVVQGD</sequence>
<feature type="domain" description="DUF6894" evidence="1">
    <location>
        <begin position="3"/>
        <end position="66"/>
    </location>
</feature>
<accession>A0A4Y9KQY2</accession>
<dbReference type="EMBL" id="SPQU01000083">
    <property type="protein sequence ID" value="TFV27777.1"/>
    <property type="molecule type" value="Genomic_DNA"/>
</dbReference>
<evidence type="ECO:0000313" key="5">
    <source>
        <dbReference type="Proteomes" id="UP000298225"/>
    </source>
</evidence>
<reference evidence="3 4" key="2">
    <citation type="submission" date="2019-03" db="EMBL/GenBank/DDBJ databases">
        <title>Bradyrhizobium strains diversity.</title>
        <authorList>
            <person name="Urquiaga M.C.O."/>
            <person name="Hungria M."/>
            <person name="Delamuta J.R.M."/>
            <person name="Klepa M.S."/>
        </authorList>
    </citation>
    <scope>NUCLEOTIDE SEQUENCE [LARGE SCALE GENOMIC DNA]</scope>
    <source>
        <strain evidence="3 4">CNPSo 3426</strain>
    </source>
</reference>
<evidence type="ECO:0000259" key="1">
    <source>
        <dbReference type="Pfam" id="PF21834"/>
    </source>
</evidence>
<organism evidence="3 4">
    <name type="scientific">Bradyrhizobium frederickii</name>
    <dbReference type="NCBI Taxonomy" id="2560054"/>
    <lineage>
        <taxon>Bacteria</taxon>
        <taxon>Pseudomonadati</taxon>
        <taxon>Pseudomonadota</taxon>
        <taxon>Alphaproteobacteria</taxon>
        <taxon>Hyphomicrobiales</taxon>
        <taxon>Nitrobacteraceae</taxon>
        <taxon>Bradyrhizobium</taxon>
    </lineage>
</organism>
<keyword evidence="5" id="KW-1185">Reference proteome</keyword>
<reference evidence="2 5" key="1">
    <citation type="submission" date="2019-03" db="EMBL/GenBank/DDBJ databases">
        <title>Bradyrhizobium strains diversity isolated from Chamaecrista fasciculata.</title>
        <authorList>
            <person name="Urquiaga M.C.O."/>
            <person name="Hungria M."/>
            <person name="Delamuta J.R.M."/>
        </authorList>
    </citation>
    <scope>NUCLEOTIDE SEQUENCE [LARGE SCALE GENOMIC DNA]</scope>
    <source>
        <strain evidence="2 5">CNPSo 3424</strain>
    </source>
</reference>
<evidence type="ECO:0000313" key="2">
    <source>
        <dbReference type="EMBL" id="TFV27777.1"/>
    </source>
</evidence>
<protein>
    <recommendedName>
        <fullName evidence="1">DUF6894 domain-containing protein</fullName>
    </recommendedName>
</protein>
<evidence type="ECO:0000313" key="4">
    <source>
        <dbReference type="Proteomes" id="UP000297700"/>
    </source>
</evidence>
<dbReference type="InterPro" id="IPR054189">
    <property type="entry name" value="DUF6894"/>
</dbReference>
<dbReference type="OrthoDB" id="8248665at2"/>
<accession>A0A4Y9NJD0</accession>
<dbReference type="Pfam" id="PF21834">
    <property type="entry name" value="DUF6894"/>
    <property type="match status" value="1"/>
</dbReference>